<evidence type="ECO:0000256" key="1">
    <source>
        <dbReference type="SAM" id="MobiDB-lite"/>
    </source>
</evidence>
<dbReference type="Proteomes" id="UP000249616">
    <property type="component" value="Chromosome"/>
</dbReference>
<keyword evidence="2" id="KW-0472">Membrane</keyword>
<feature type="transmembrane region" description="Helical" evidence="2">
    <location>
        <begin position="133"/>
        <end position="156"/>
    </location>
</feature>
<feature type="transmembrane region" description="Helical" evidence="2">
    <location>
        <begin position="33"/>
        <end position="64"/>
    </location>
</feature>
<feature type="region of interest" description="Disordered" evidence="1">
    <location>
        <begin position="236"/>
        <end position="264"/>
    </location>
</feature>
<feature type="transmembrane region" description="Helical" evidence="2">
    <location>
        <begin position="203"/>
        <end position="223"/>
    </location>
</feature>
<evidence type="ECO:0000256" key="2">
    <source>
        <dbReference type="SAM" id="Phobius"/>
    </source>
</evidence>
<reference evidence="4 5" key="1">
    <citation type="journal article" date="2019" name="Int. J. Syst. Evol. Microbiol.">
        <title>Streptomyces cadmiisoli sp. nov., a novel actinomycete isolated from cadmium-contaminated soil.</title>
        <authorList>
            <person name="Li K."/>
            <person name="Tang X."/>
            <person name="Zhao J."/>
            <person name="Guo Y."/>
            <person name="Tang Y."/>
            <person name="Gao J."/>
        </authorList>
    </citation>
    <scope>NUCLEOTIDE SEQUENCE [LARGE SCALE GENOMIC DNA]</scope>
    <source>
        <strain evidence="4 5">ZFG47</strain>
    </source>
</reference>
<name>A0A2Z4J872_9ACTN</name>
<dbReference type="AlphaFoldDB" id="A0A2Z4J872"/>
<feature type="transmembrane region" description="Helical" evidence="2">
    <location>
        <begin position="365"/>
        <end position="388"/>
    </location>
</feature>
<feature type="transmembrane region" description="Helical" evidence="2">
    <location>
        <begin position="288"/>
        <end position="315"/>
    </location>
</feature>
<keyword evidence="2" id="KW-1133">Transmembrane helix</keyword>
<protein>
    <recommendedName>
        <fullName evidence="3">Dicarboxylate carrier MatC N-terminal domain-containing protein</fullName>
    </recommendedName>
</protein>
<gene>
    <name evidence="4" type="ORF">DN051_35610</name>
</gene>
<feature type="transmembrane region" description="Helical" evidence="2">
    <location>
        <begin position="327"/>
        <end position="344"/>
    </location>
</feature>
<evidence type="ECO:0000259" key="3">
    <source>
        <dbReference type="Pfam" id="PF07158"/>
    </source>
</evidence>
<keyword evidence="5" id="KW-1185">Reference proteome</keyword>
<organism evidence="4 5">
    <name type="scientific">Streptomyces cadmiisoli</name>
    <dbReference type="NCBI Taxonomy" id="2184053"/>
    <lineage>
        <taxon>Bacteria</taxon>
        <taxon>Bacillati</taxon>
        <taxon>Actinomycetota</taxon>
        <taxon>Actinomycetes</taxon>
        <taxon>Kitasatosporales</taxon>
        <taxon>Streptomycetaceae</taxon>
        <taxon>Streptomyces</taxon>
        <taxon>Streptomyces aurantiacus group</taxon>
    </lineage>
</organism>
<evidence type="ECO:0000313" key="5">
    <source>
        <dbReference type="Proteomes" id="UP000249616"/>
    </source>
</evidence>
<dbReference type="KEGG" id="scad:DN051_35610"/>
<accession>A0A2Z4J872</accession>
<feature type="domain" description="Dicarboxylate carrier MatC N-terminal" evidence="3">
    <location>
        <begin position="30"/>
        <end position="176"/>
    </location>
</feature>
<feature type="transmembrane region" description="Helical" evidence="2">
    <location>
        <begin position="394"/>
        <end position="415"/>
    </location>
</feature>
<feature type="compositionally biased region" description="Polar residues" evidence="1">
    <location>
        <begin position="254"/>
        <end position="264"/>
    </location>
</feature>
<sequence length="472" mass="48115">MPSVRCLRPCPQRTSGRTAARSGFKETRLSEQLVSIVALLAIFLIGTLRAVNLGALALVASFAVGAATLGMETPEVLAGFPAELFVILVGVTYLFAIARNNGTVEWLVQAAVRVVGGRVAAIPWVMFTISCVLVSLGAVSPAAVAIIAPIGMTFAVRYGINPLLMGLMVVHGSAAGNFSPIGVLGVVTNGVVDSSGIAGDPTVLFLANLIFNVLLGVGIYLAFGGRQLMTVGVKGSDSGGTGGTSGRREPHHSPSGTTTVLATEPPQTAVTDGLSLNRDRVVTLCSMVALVVGALVFDLDVGLMSLTAAVLLTLLSPGSAKDAVSQINWGVVLLVCGIVTYVALMQEMGTVEYLGDAISEVDAPLLAALLICYIGAVVSAFASTTGILGALIPLAVPLLATGQVSAIGLVAALSISSSVVDSSPFSTNGAMVVANAPKEQQAMVYRQLMKWGFGLVLAAPVVSWAALTVVAG</sequence>
<dbReference type="InterPro" id="IPR009827">
    <property type="entry name" value="MatC_N"/>
</dbReference>
<feature type="transmembrane region" description="Helical" evidence="2">
    <location>
        <begin position="76"/>
        <end position="98"/>
    </location>
</feature>
<dbReference type="Pfam" id="PF07158">
    <property type="entry name" value="MatC_N"/>
    <property type="match status" value="1"/>
</dbReference>
<keyword evidence="2" id="KW-0812">Transmembrane</keyword>
<proteinExistence type="predicted"/>
<dbReference type="EMBL" id="CP030073">
    <property type="protein sequence ID" value="AWW41344.1"/>
    <property type="molecule type" value="Genomic_DNA"/>
</dbReference>
<feature type="transmembrane region" description="Helical" evidence="2">
    <location>
        <begin position="451"/>
        <end position="471"/>
    </location>
</feature>
<evidence type="ECO:0000313" key="4">
    <source>
        <dbReference type="EMBL" id="AWW41344.1"/>
    </source>
</evidence>
<feature type="transmembrane region" description="Helical" evidence="2">
    <location>
        <begin position="163"/>
        <end position="183"/>
    </location>
</feature>
<feature type="transmembrane region" description="Helical" evidence="2">
    <location>
        <begin position="110"/>
        <end position="127"/>
    </location>
</feature>